<keyword evidence="3" id="KW-1133">Transmembrane helix</keyword>
<evidence type="ECO:0000256" key="2">
    <source>
        <dbReference type="ARBA" id="ARBA00023287"/>
    </source>
</evidence>
<evidence type="ECO:0000313" key="4">
    <source>
        <dbReference type="EMBL" id="TNK91114.1"/>
    </source>
</evidence>
<protein>
    <submittedName>
        <fullName evidence="4">Prepilin-type cleavage/methylation domain-containing protein</fullName>
    </submittedName>
</protein>
<keyword evidence="2" id="KW-0178">Competence</keyword>
<dbReference type="RefSeq" id="WP_056957450.1">
    <property type="nucleotide sequence ID" value="NZ_BAAAXT010000002.1"/>
</dbReference>
<comment type="caution">
    <text evidence="4">The sequence shown here is derived from an EMBL/GenBank/DDBJ whole genome shotgun (WGS) entry which is preliminary data.</text>
</comment>
<reference evidence="4 5" key="1">
    <citation type="submission" date="2018-05" db="EMBL/GenBank/DDBJ databases">
        <title>Lactobacillus sanfranciscensis Ah4 draft denome sequence.</title>
        <authorList>
            <person name="Zhang G."/>
        </authorList>
    </citation>
    <scope>NUCLEOTIDE SEQUENCE [LARGE SCALE GENOMIC DNA]</scope>
    <source>
        <strain evidence="4 5">Ah4</strain>
    </source>
</reference>
<gene>
    <name evidence="4" type="ORF">DID87_00075</name>
</gene>
<keyword evidence="3" id="KW-0472">Membrane</keyword>
<dbReference type="AlphaFoldDB" id="A0A5C4TM36"/>
<dbReference type="Proteomes" id="UP000313312">
    <property type="component" value="Unassembled WGS sequence"/>
</dbReference>
<proteinExistence type="predicted"/>
<dbReference type="GeneID" id="93160779"/>
<evidence type="ECO:0000256" key="3">
    <source>
        <dbReference type="SAM" id="Phobius"/>
    </source>
</evidence>
<evidence type="ECO:0000313" key="5">
    <source>
        <dbReference type="Proteomes" id="UP000313312"/>
    </source>
</evidence>
<evidence type="ECO:0000256" key="1">
    <source>
        <dbReference type="ARBA" id="ARBA00004241"/>
    </source>
</evidence>
<dbReference type="EMBL" id="QFCR01000001">
    <property type="protein sequence ID" value="TNK91114.1"/>
    <property type="molecule type" value="Genomic_DNA"/>
</dbReference>
<dbReference type="InterPro" id="IPR012902">
    <property type="entry name" value="N_methyl_site"/>
</dbReference>
<dbReference type="Pfam" id="PF07963">
    <property type="entry name" value="N_methyl"/>
    <property type="match status" value="1"/>
</dbReference>
<organism evidence="4 5">
    <name type="scientific">Fructilactobacillus sanfranciscensis</name>
    <name type="common">Lactobacillus sanfranciscensis</name>
    <dbReference type="NCBI Taxonomy" id="1625"/>
    <lineage>
        <taxon>Bacteria</taxon>
        <taxon>Bacillati</taxon>
        <taxon>Bacillota</taxon>
        <taxon>Bacilli</taxon>
        <taxon>Lactobacillales</taxon>
        <taxon>Lactobacillaceae</taxon>
        <taxon>Fructilactobacillus</taxon>
    </lineage>
</organism>
<accession>A0A5C4TM36</accession>
<keyword evidence="3" id="KW-0812">Transmembrane</keyword>
<dbReference type="PROSITE" id="PS00409">
    <property type="entry name" value="PROKAR_NTER_METHYL"/>
    <property type="match status" value="1"/>
</dbReference>
<dbReference type="GO" id="GO:0030420">
    <property type="term" value="P:establishment of competence for transformation"/>
    <property type="evidence" value="ECO:0007669"/>
    <property type="project" value="UniProtKB-KW"/>
</dbReference>
<dbReference type="NCBIfam" id="TIGR02532">
    <property type="entry name" value="IV_pilin_GFxxxE"/>
    <property type="match status" value="1"/>
</dbReference>
<sequence>MPKKIRKGFTLIETVIVLGISALILIFLVFAVAMFPQSNIKEKAFWRCFDEQWNSAIQMAKDNGQITTVSFWSNSDEVVFSQYRNNGLHYKRVQLPDGLRPVEFREIKITEKGFVKPQTLNWYSQNRHCKIHQKFQLGWGIYYCEDDK</sequence>
<name>A0A5C4TM36_FRUSA</name>
<feature type="transmembrane region" description="Helical" evidence="3">
    <location>
        <begin position="12"/>
        <end position="35"/>
    </location>
</feature>
<comment type="subcellular location">
    <subcellularLocation>
        <location evidence="1">Cell surface</location>
    </subcellularLocation>
</comment>
<dbReference type="GO" id="GO:0009986">
    <property type="term" value="C:cell surface"/>
    <property type="evidence" value="ECO:0007669"/>
    <property type="project" value="UniProtKB-SubCell"/>
</dbReference>